<proteinExistence type="predicted"/>
<organism evidence="1">
    <name type="scientific">hydrothermal vent metagenome</name>
    <dbReference type="NCBI Taxonomy" id="652676"/>
    <lineage>
        <taxon>unclassified sequences</taxon>
        <taxon>metagenomes</taxon>
        <taxon>ecological metagenomes</taxon>
    </lineage>
</organism>
<protein>
    <submittedName>
        <fullName evidence="1">Uncharacterized protein</fullName>
    </submittedName>
</protein>
<name>A0A3B1B3Z2_9ZZZZ</name>
<gene>
    <name evidence="1" type="ORF">MNBD_GAMMA25-693</name>
</gene>
<accession>A0A3B1B3Z2</accession>
<reference evidence="1" key="1">
    <citation type="submission" date="2018-06" db="EMBL/GenBank/DDBJ databases">
        <authorList>
            <person name="Zhirakovskaya E."/>
        </authorList>
    </citation>
    <scope>NUCLEOTIDE SEQUENCE</scope>
</reference>
<dbReference type="AlphaFoldDB" id="A0A3B1B3Z2"/>
<sequence length="42" mass="4885">MSLDSRYFGRILAEIYVRKTDSRQYSCENDEIETILKPAGKS</sequence>
<evidence type="ECO:0000313" key="1">
    <source>
        <dbReference type="EMBL" id="VAX08831.1"/>
    </source>
</evidence>
<dbReference type="EMBL" id="UOFY01000030">
    <property type="protein sequence ID" value="VAX08831.1"/>
    <property type="molecule type" value="Genomic_DNA"/>
</dbReference>